<proteinExistence type="predicted"/>
<dbReference type="RefSeq" id="WP_278223806.1">
    <property type="nucleotide sequence ID" value="NZ_JAKZMO010000041.1"/>
</dbReference>
<dbReference type="Proteomes" id="UP001154266">
    <property type="component" value="Unassembled WGS sequence"/>
</dbReference>
<reference evidence="1" key="1">
    <citation type="journal article" date="2023" name="Environ. Microbiol.">
        <title>The 2-methylpropene degradation pathway in Mycobacteriaceae family strains.</title>
        <authorList>
            <person name="Helbich S."/>
            <person name="Barrantes I."/>
            <person name="Dos Anjos Borges L.G."/>
            <person name="Pieper D.H."/>
            <person name="Vainshtein Y."/>
            <person name="Sohn K."/>
            <person name="Engesser K.H."/>
        </authorList>
    </citation>
    <scope>NUCLEOTIDE SEQUENCE</scope>
    <source>
        <strain evidence="1">IBE100</strain>
    </source>
</reference>
<comment type="caution">
    <text evidence="1">The sequence shown here is derived from an EMBL/GenBank/DDBJ whole genome shotgun (WGS) entry which is preliminary data.</text>
</comment>
<name>A0ABT6GYN7_MYCGU</name>
<evidence type="ECO:0008006" key="3">
    <source>
        <dbReference type="Google" id="ProtNLM"/>
    </source>
</evidence>
<gene>
    <name evidence="1" type="ORF">MNO81_28230</name>
</gene>
<sequence>MSNVMAVFDFKGDTRDLETRYDALINEVVAMSPARPIIHLAVPREYGLMVVDVWTSEEALFTFTNNPRFQEILREHEMPEGRLRVFPVHRLGWPVSAQPMYR</sequence>
<evidence type="ECO:0000313" key="1">
    <source>
        <dbReference type="EMBL" id="MDG5486700.1"/>
    </source>
</evidence>
<accession>A0ABT6GYN7</accession>
<organism evidence="1 2">
    <name type="scientific">Mycolicibacterium gadium</name>
    <name type="common">Mycobacterium gadium</name>
    <dbReference type="NCBI Taxonomy" id="1794"/>
    <lineage>
        <taxon>Bacteria</taxon>
        <taxon>Bacillati</taxon>
        <taxon>Actinomycetota</taxon>
        <taxon>Actinomycetes</taxon>
        <taxon>Mycobacteriales</taxon>
        <taxon>Mycobacteriaceae</taxon>
        <taxon>Mycolicibacterium</taxon>
    </lineage>
</organism>
<keyword evidence="2" id="KW-1185">Reference proteome</keyword>
<protein>
    <recommendedName>
        <fullName evidence="3">Antibiotic biosynthesis monooxygenase</fullName>
    </recommendedName>
</protein>
<dbReference type="EMBL" id="JAKZMO010000041">
    <property type="protein sequence ID" value="MDG5486700.1"/>
    <property type="molecule type" value="Genomic_DNA"/>
</dbReference>
<evidence type="ECO:0000313" key="2">
    <source>
        <dbReference type="Proteomes" id="UP001154266"/>
    </source>
</evidence>